<dbReference type="Proteomes" id="UP000784294">
    <property type="component" value="Unassembled WGS sequence"/>
</dbReference>
<feature type="region of interest" description="Disordered" evidence="1">
    <location>
        <begin position="1"/>
        <end position="31"/>
    </location>
</feature>
<evidence type="ECO:0000256" key="1">
    <source>
        <dbReference type="SAM" id="MobiDB-lite"/>
    </source>
</evidence>
<proteinExistence type="predicted"/>
<evidence type="ECO:0000313" key="3">
    <source>
        <dbReference type="Proteomes" id="UP000784294"/>
    </source>
</evidence>
<gene>
    <name evidence="2" type="ORF">PXEA_LOCUS3299</name>
</gene>
<accession>A0A448WEU0</accession>
<sequence length="104" mass="11486">MSNFRGPDFAVNRQSGRRYRPHVQIGPAAERRADRPGYQDFGFICLLQISPGTTGNLGESNATPLSISIASASSTYTKRLKLTSRKNVVKGSKINNGYEVVRKR</sequence>
<organism evidence="2 3">
    <name type="scientific">Protopolystoma xenopodis</name>
    <dbReference type="NCBI Taxonomy" id="117903"/>
    <lineage>
        <taxon>Eukaryota</taxon>
        <taxon>Metazoa</taxon>
        <taxon>Spiralia</taxon>
        <taxon>Lophotrochozoa</taxon>
        <taxon>Platyhelminthes</taxon>
        <taxon>Monogenea</taxon>
        <taxon>Polyopisthocotylea</taxon>
        <taxon>Polystomatidea</taxon>
        <taxon>Polystomatidae</taxon>
        <taxon>Protopolystoma</taxon>
    </lineage>
</organism>
<keyword evidence="3" id="KW-1185">Reference proteome</keyword>
<dbReference type="EMBL" id="CAAALY010007427">
    <property type="protein sequence ID" value="VEL09859.1"/>
    <property type="molecule type" value="Genomic_DNA"/>
</dbReference>
<comment type="caution">
    <text evidence="2">The sequence shown here is derived from an EMBL/GenBank/DDBJ whole genome shotgun (WGS) entry which is preliminary data.</text>
</comment>
<dbReference type="AlphaFoldDB" id="A0A448WEU0"/>
<evidence type="ECO:0000313" key="2">
    <source>
        <dbReference type="EMBL" id="VEL09859.1"/>
    </source>
</evidence>
<name>A0A448WEU0_9PLAT</name>
<protein>
    <submittedName>
        <fullName evidence="2">Uncharacterized protein</fullName>
    </submittedName>
</protein>
<reference evidence="2" key="1">
    <citation type="submission" date="2018-11" db="EMBL/GenBank/DDBJ databases">
        <authorList>
            <consortium name="Pathogen Informatics"/>
        </authorList>
    </citation>
    <scope>NUCLEOTIDE SEQUENCE</scope>
</reference>